<accession>A0A834II92</accession>
<dbReference type="Proteomes" id="UP000625711">
    <property type="component" value="Unassembled WGS sequence"/>
</dbReference>
<protein>
    <submittedName>
        <fullName evidence="1">Uncharacterized protein</fullName>
    </submittedName>
</protein>
<dbReference type="AlphaFoldDB" id="A0A834II92"/>
<reference evidence="1" key="1">
    <citation type="submission" date="2020-08" db="EMBL/GenBank/DDBJ databases">
        <title>Genome sequencing and assembly of the red palm weevil Rhynchophorus ferrugineus.</title>
        <authorList>
            <person name="Dias G.B."/>
            <person name="Bergman C.M."/>
            <person name="Manee M."/>
        </authorList>
    </citation>
    <scope>NUCLEOTIDE SEQUENCE</scope>
    <source>
        <strain evidence="1">AA-2017</strain>
        <tissue evidence="1">Whole larva</tissue>
    </source>
</reference>
<evidence type="ECO:0000313" key="2">
    <source>
        <dbReference type="Proteomes" id="UP000625711"/>
    </source>
</evidence>
<evidence type="ECO:0000313" key="1">
    <source>
        <dbReference type="EMBL" id="KAF7274617.1"/>
    </source>
</evidence>
<organism evidence="1 2">
    <name type="scientific">Rhynchophorus ferrugineus</name>
    <name type="common">Red palm weevil</name>
    <name type="synonym">Curculio ferrugineus</name>
    <dbReference type="NCBI Taxonomy" id="354439"/>
    <lineage>
        <taxon>Eukaryota</taxon>
        <taxon>Metazoa</taxon>
        <taxon>Ecdysozoa</taxon>
        <taxon>Arthropoda</taxon>
        <taxon>Hexapoda</taxon>
        <taxon>Insecta</taxon>
        <taxon>Pterygota</taxon>
        <taxon>Neoptera</taxon>
        <taxon>Endopterygota</taxon>
        <taxon>Coleoptera</taxon>
        <taxon>Polyphaga</taxon>
        <taxon>Cucujiformia</taxon>
        <taxon>Curculionidae</taxon>
        <taxon>Dryophthorinae</taxon>
        <taxon>Rhynchophorus</taxon>
    </lineage>
</organism>
<sequence length="67" mass="7055">MLISGTLLIKGILSVLIELGGLFVGMEMEVVLEDGLNGVGEGEVYPQIGDLEVPPGDMSMNELTYAS</sequence>
<proteinExistence type="predicted"/>
<gene>
    <name evidence="1" type="ORF">GWI33_012706</name>
</gene>
<dbReference type="EMBL" id="JAACXV010012470">
    <property type="protein sequence ID" value="KAF7274617.1"/>
    <property type="molecule type" value="Genomic_DNA"/>
</dbReference>
<keyword evidence="2" id="KW-1185">Reference proteome</keyword>
<comment type="caution">
    <text evidence="1">The sequence shown here is derived from an EMBL/GenBank/DDBJ whole genome shotgun (WGS) entry which is preliminary data.</text>
</comment>
<name>A0A834II92_RHYFE</name>